<comment type="caution">
    <text evidence="1">The sequence shown here is derived from an EMBL/GenBank/DDBJ whole genome shotgun (WGS) entry which is preliminary data.</text>
</comment>
<dbReference type="PANTHER" id="PTHR36159:SF1">
    <property type="entry name" value="RETROVIRUS-RELATED POL POLYPROTEIN FROM TRANSPOSON 412-LIKE PROTEIN"/>
    <property type="match status" value="1"/>
</dbReference>
<dbReference type="Proteomes" id="UP000499080">
    <property type="component" value="Unassembled WGS sequence"/>
</dbReference>
<protein>
    <submittedName>
        <fullName evidence="1">Uncharacterized protein</fullName>
    </submittedName>
</protein>
<proteinExistence type="predicted"/>
<dbReference type="OrthoDB" id="6615564at2759"/>
<evidence type="ECO:0000313" key="2">
    <source>
        <dbReference type="Proteomes" id="UP000499080"/>
    </source>
</evidence>
<reference evidence="1 2" key="1">
    <citation type="journal article" date="2019" name="Sci. Rep.">
        <title>Orb-weaving spider Araneus ventricosus genome elucidates the spidroin gene catalogue.</title>
        <authorList>
            <person name="Kono N."/>
            <person name="Nakamura H."/>
            <person name="Ohtoshi R."/>
            <person name="Moran D.A.P."/>
            <person name="Shinohara A."/>
            <person name="Yoshida Y."/>
            <person name="Fujiwara M."/>
            <person name="Mori M."/>
            <person name="Tomita M."/>
            <person name="Arakawa K."/>
        </authorList>
    </citation>
    <scope>NUCLEOTIDE SEQUENCE [LARGE SCALE GENOMIC DNA]</scope>
</reference>
<sequence length="236" mass="28450">MEFQRNPSKNMIITDEVNPDFRVEVENISLFLPYVQFRNDARIRFEELKTLNSYIDIYWDHFRIDVTNTQLKVSNGSCPIPTESDEVSAVYIINQYFDRAEDYKKNNLIFDNLDIIEYWITVNGQDYPEKHYKVDFPKKDYNHPYTAVLKAGKNDFTSETGCLIIYERFGELYPILCIDLSAHKNLAFLDKRTLYFNWKLRNNTQKDYRFYVILKERNKCYLNMYKNEFTFNIKKD</sequence>
<evidence type="ECO:0000313" key="1">
    <source>
        <dbReference type="EMBL" id="GBM60752.1"/>
    </source>
</evidence>
<accession>A0A4Y2H366</accession>
<dbReference type="PANTHER" id="PTHR36159">
    <property type="entry name" value="PROTEIN CBG23766"/>
    <property type="match status" value="1"/>
</dbReference>
<gene>
    <name evidence="1" type="ORF">AVEN_148002_1</name>
</gene>
<keyword evidence="2" id="KW-1185">Reference proteome</keyword>
<dbReference type="AlphaFoldDB" id="A0A4Y2H366"/>
<name>A0A4Y2H366_ARAVE</name>
<organism evidence="1 2">
    <name type="scientific">Araneus ventricosus</name>
    <name type="common">Orbweaver spider</name>
    <name type="synonym">Epeira ventricosa</name>
    <dbReference type="NCBI Taxonomy" id="182803"/>
    <lineage>
        <taxon>Eukaryota</taxon>
        <taxon>Metazoa</taxon>
        <taxon>Ecdysozoa</taxon>
        <taxon>Arthropoda</taxon>
        <taxon>Chelicerata</taxon>
        <taxon>Arachnida</taxon>
        <taxon>Araneae</taxon>
        <taxon>Araneomorphae</taxon>
        <taxon>Entelegynae</taxon>
        <taxon>Araneoidea</taxon>
        <taxon>Araneidae</taxon>
        <taxon>Araneus</taxon>
    </lineage>
</organism>
<dbReference type="EMBL" id="BGPR01001736">
    <property type="protein sequence ID" value="GBM60752.1"/>
    <property type="molecule type" value="Genomic_DNA"/>
</dbReference>